<feature type="signal peptide" evidence="2">
    <location>
        <begin position="1"/>
        <end position="21"/>
    </location>
</feature>
<organism evidence="3 4">
    <name type="scientific">Cytospora leucostoma</name>
    <dbReference type="NCBI Taxonomy" id="1230097"/>
    <lineage>
        <taxon>Eukaryota</taxon>
        <taxon>Fungi</taxon>
        <taxon>Dikarya</taxon>
        <taxon>Ascomycota</taxon>
        <taxon>Pezizomycotina</taxon>
        <taxon>Sordariomycetes</taxon>
        <taxon>Sordariomycetidae</taxon>
        <taxon>Diaporthales</taxon>
        <taxon>Cytosporaceae</taxon>
        <taxon>Cytospora</taxon>
    </lineage>
</organism>
<evidence type="ECO:0000256" key="2">
    <source>
        <dbReference type="SAM" id="SignalP"/>
    </source>
</evidence>
<evidence type="ECO:0000313" key="3">
    <source>
        <dbReference type="EMBL" id="ROW16284.1"/>
    </source>
</evidence>
<gene>
    <name evidence="3" type="ORF">VPNG_01850</name>
</gene>
<dbReference type="OrthoDB" id="1896086at2759"/>
<keyword evidence="2" id="KW-0732">Signal</keyword>
<evidence type="ECO:0000313" key="4">
    <source>
        <dbReference type="Proteomes" id="UP000285146"/>
    </source>
</evidence>
<feature type="chain" id="PRO_5019583570" evidence="2">
    <location>
        <begin position="22"/>
        <end position="331"/>
    </location>
</feature>
<feature type="region of interest" description="Disordered" evidence="1">
    <location>
        <begin position="241"/>
        <end position="263"/>
    </location>
</feature>
<feature type="compositionally biased region" description="Polar residues" evidence="1">
    <location>
        <begin position="246"/>
        <end position="255"/>
    </location>
</feature>
<name>A0A423XIT0_9PEZI</name>
<dbReference type="EMBL" id="LKEB01000006">
    <property type="protein sequence ID" value="ROW16284.1"/>
    <property type="molecule type" value="Genomic_DNA"/>
</dbReference>
<dbReference type="AlphaFoldDB" id="A0A423XIT0"/>
<dbReference type="Proteomes" id="UP000285146">
    <property type="component" value="Unassembled WGS sequence"/>
</dbReference>
<evidence type="ECO:0000256" key="1">
    <source>
        <dbReference type="SAM" id="MobiDB-lite"/>
    </source>
</evidence>
<dbReference type="InParanoid" id="A0A423XIT0"/>
<accession>A0A423XIT0</accession>
<proteinExistence type="predicted"/>
<dbReference type="STRING" id="1230097.A0A423XIT0"/>
<protein>
    <submittedName>
        <fullName evidence="3">Uncharacterized protein</fullName>
    </submittedName>
</protein>
<keyword evidence="4" id="KW-1185">Reference proteome</keyword>
<sequence>MSVIKLCWQLLLFLTINVVHGARRTSETVPMTQWPTSSGNLPTWYATSDLSRKPLTSWDELAGIANAHWNWVRSQDKAKSKQGTVLVASLWDPTSKTVYSSTIPRGDRRLAMYRDGPREAPTWYRQVKSVHPWAYYHAEDGCYYMYEKAHPSQVQNNRYSNGQFAGGMWLAVYGTYNIEKDKEGNAIELCGTSAIREPSCMTQANNLGIWYASGKNSDVQLTPDQEDELDDPDVAAGMADWKQKDASTPSQGSETQDFKGADNNLEDHHFFSNEYEDNPVYIHNSKDLVIQGTNVNYKQVSHASLFCVSLPFDSFRSIDRKAYTDQAIFPV</sequence>
<reference evidence="3 4" key="1">
    <citation type="submission" date="2015-09" db="EMBL/GenBank/DDBJ databases">
        <title>Host preference determinants of Valsa canker pathogens revealed by comparative genomics.</title>
        <authorList>
            <person name="Yin Z."/>
            <person name="Huang L."/>
        </authorList>
    </citation>
    <scope>NUCLEOTIDE SEQUENCE [LARGE SCALE GENOMIC DNA]</scope>
    <source>
        <strain evidence="3 4">SXYLt</strain>
    </source>
</reference>
<comment type="caution">
    <text evidence="3">The sequence shown here is derived from an EMBL/GenBank/DDBJ whole genome shotgun (WGS) entry which is preliminary data.</text>
</comment>